<evidence type="ECO:0000313" key="11">
    <source>
        <dbReference type="Proteomes" id="UP000190285"/>
    </source>
</evidence>
<comment type="cofactor">
    <cofactor evidence="1">
        <name>Co(2+)</name>
        <dbReference type="ChEBI" id="CHEBI:48828"/>
    </cofactor>
</comment>
<dbReference type="PRINTS" id="PR00919">
    <property type="entry name" value="THERMOPTASE"/>
</dbReference>
<reference evidence="10 11" key="1">
    <citation type="submission" date="2017-02" db="EMBL/GenBank/DDBJ databases">
        <authorList>
            <person name="Peterson S.W."/>
        </authorList>
    </citation>
    <scope>NUCLEOTIDE SEQUENCE [LARGE SCALE GENOMIC DNA]</scope>
    <source>
        <strain evidence="10 11">M1</strain>
    </source>
</reference>
<dbReference type="InterPro" id="IPR035097">
    <property type="entry name" value="M29_N-terminal"/>
</dbReference>
<sequence length="408" mass="45938">MYKENLTKYADLTVKIGVGVKKDQTVIVRAPINAVDLAREITKKCYEVGAKDVIVEYDDEEIIHQRLLKSPDDVIKNFPKWRIDGLMNYIKEGAAIINIISSNPDLLSDVKPDRLALQNKAASEASKEYKEYVLGGKACWTIVAYPNESWAKKVFPDLSPEKAIDKLWDNIFKATRIDIKDSIKAWKTHINNLNQKLEFLNKKSFEKLIYTAPGTNLEVELPKGHIWAGGGQTSIDGDYFLPNIPTEEVFTVPKKTGVNGTLRSTKPLNYKSNLINNFELTFKDGKIIDFKAEEGYETLKNLIETDEGSQFLGEIALVPHNSPISNTDIIFYNTLYDENASCHFAIGSAYLLCVENGPKLTKEDKKRIGINDSLIHVDFMVGSSEMDIVGVTNSEEKVQIFKNGNWAF</sequence>
<accession>A0A1T5J3V6</accession>
<comment type="cofactor">
    <cofactor evidence="3">
        <name>Zn(2+)</name>
        <dbReference type="ChEBI" id="CHEBI:29105"/>
    </cofactor>
</comment>
<evidence type="ECO:0000256" key="7">
    <source>
        <dbReference type="ARBA" id="ARBA00022723"/>
    </source>
</evidence>
<dbReference type="GO" id="GO:0006508">
    <property type="term" value="P:proteolysis"/>
    <property type="evidence" value="ECO:0007669"/>
    <property type="project" value="UniProtKB-KW"/>
</dbReference>
<evidence type="ECO:0000256" key="2">
    <source>
        <dbReference type="ARBA" id="ARBA00001946"/>
    </source>
</evidence>
<dbReference type="GO" id="GO:0008237">
    <property type="term" value="F:metallopeptidase activity"/>
    <property type="evidence" value="ECO:0007669"/>
    <property type="project" value="UniProtKB-KW"/>
</dbReference>
<evidence type="ECO:0000313" key="10">
    <source>
        <dbReference type="EMBL" id="SKC46011.1"/>
    </source>
</evidence>
<keyword evidence="11" id="KW-1185">Reference proteome</keyword>
<dbReference type="Pfam" id="PF02073">
    <property type="entry name" value="Peptidase_M29"/>
    <property type="match status" value="1"/>
</dbReference>
<comment type="similarity">
    <text evidence="4">Belongs to the peptidase M29 family.</text>
</comment>
<proteinExistence type="inferred from homology"/>
<name>A0A1T5J3V6_9FIRM</name>
<organism evidence="10 11">
    <name type="scientific">Maledivibacter halophilus</name>
    <dbReference type="NCBI Taxonomy" id="36842"/>
    <lineage>
        <taxon>Bacteria</taxon>
        <taxon>Bacillati</taxon>
        <taxon>Bacillota</taxon>
        <taxon>Clostridia</taxon>
        <taxon>Peptostreptococcales</taxon>
        <taxon>Caminicellaceae</taxon>
        <taxon>Maledivibacter</taxon>
    </lineage>
</organism>
<evidence type="ECO:0000256" key="6">
    <source>
        <dbReference type="ARBA" id="ARBA00022670"/>
    </source>
</evidence>
<dbReference type="PANTHER" id="PTHR34448:SF3">
    <property type="entry name" value="AMINOPEPTIDASE AMPS"/>
    <property type="match status" value="1"/>
</dbReference>
<keyword evidence="6" id="KW-0645">Protease</keyword>
<evidence type="ECO:0000256" key="5">
    <source>
        <dbReference type="ARBA" id="ARBA00022438"/>
    </source>
</evidence>
<evidence type="ECO:0000256" key="1">
    <source>
        <dbReference type="ARBA" id="ARBA00001941"/>
    </source>
</evidence>
<dbReference type="GO" id="GO:0046872">
    <property type="term" value="F:metal ion binding"/>
    <property type="evidence" value="ECO:0007669"/>
    <property type="project" value="UniProtKB-KW"/>
</dbReference>
<dbReference type="InterPro" id="IPR000787">
    <property type="entry name" value="Peptidase_M29"/>
</dbReference>
<evidence type="ECO:0000256" key="4">
    <source>
        <dbReference type="ARBA" id="ARBA00008236"/>
    </source>
</evidence>
<gene>
    <name evidence="10" type="ORF">SAMN02194393_00894</name>
</gene>
<dbReference type="AlphaFoldDB" id="A0A1T5J3V6"/>
<dbReference type="RefSeq" id="WP_330397333.1">
    <property type="nucleotide sequence ID" value="NZ_FUZT01000002.1"/>
</dbReference>
<dbReference type="InterPro" id="IPR052170">
    <property type="entry name" value="M29_Exopeptidase"/>
</dbReference>
<evidence type="ECO:0000256" key="3">
    <source>
        <dbReference type="ARBA" id="ARBA00001947"/>
    </source>
</evidence>
<dbReference type="PANTHER" id="PTHR34448">
    <property type="entry name" value="AMINOPEPTIDASE"/>
    <property type="match status" value="1"/>
</dbReference>
<protein>
    <submittedName>
        <fullName evidence="10">Aminopeptidase II. Metallo peptidase. MEROPS family M29</fullName>
    </submittedName>
</protein>
<keyword evidence="8" id="KW-0378">Hydrolase</keyword>
<comment type="cofactor">
    <cofactor evidence="2">
        <name>Mg(2+)</name>
        <dbReference type="ChEBI" id="CHEBI:18420"/>
    </cofactor>
</comment>
<dbReference type="GO" id="GO:0004177">
    <property type="term" value="F:aminopeptidase activity"/>
    <property type="evidence" value="ECO:0007669"/>
    <property type="project" value="UniProtKB-KW"/>
</dbReference>
<evidence type="ECO:0000256" key="8">
    <source>
        <dbReference type="ARBA" id="ARBA00022801"/>
    </source>
</evidence>
<dbReference type="Gene3D" id="3.40.1830.10">
    <property type="entry name" value="Thermophilic metalloprotease (M29)"/>
    <property type="match status" value="1"/>
</dbReference>
<keyword evidence="9" id="KW-0482">Metalloprotease</keyword>
<dbReference type="STRING" id="36842.SAMN02194393_00894"/>
<dbReference type="Proteomes" id="UP000190285">
    <property type="component" value="Unassembled WGS sequence"/>
</dbReference>
<keyword evidence="5 10" id="KW-0031">Aminopeptidase</keyword>
<dbReference type="SUPFAM" id="SSF144052">
    <property type="entry name" value="Thermophilic metalloprotease-like"/>
    <property type="match status" value="1"/>
</dbReference>
<keyword evidence="7" id="KW-0479">Metal-binding</keyword>
<evidence type="ECO:0000256" key="9">
    <source>
        <dbReference type="ARBA" id="ARBA00023049"/>
    </source>
</evidence>
<dbReference type="EMBL" id="FUZT01000002">
    <property type="protein sequence ID" value="SKC46011.1"/>
    <property type="molecule type" value="Genomic_DNA"/>
</dbReference>